<sequence length="621" mass="66463">MNTHRLDINAPKRSLGVPTLALSAVATLLLLQGCGSGQQPPSPAQSSPTSEKQVNAVPAKPVQLPTPRPAQPINLEGGSGGVDAMDQPARADKSLERMPAQAPLAATSGIAVQTLAAPRGDLAERIAIAPAYAGSPVDREQYAALETNGVKRVADEPVSTFSVDVDSGSYSNVRRMLRAGQLPPANAVRIEEMLNYFDYAYPRPASGEQPFSLTTELAPAPWDTRRVLLRVGLQGYEVEASQRPASNLVFLVDVSGSMHSADKLPLLKRSLQLLTRQMRAEDRISLVVYAGASGVVLPPTAGNRQGEITHALQQLEAGGSTNGAAGIELAYQMAQQGFIEGGINRVVLATDGDFNVGTVNLESLKNLIERRRDSGISLTTLGFGQGNYNDALMEQLADVGNGNHAYIDTLNEARKVLVDELGSTLQTIASDVKIQIEFNPHKVSEYRLIGYENRLLAREDFANDRVDAGEIGAGHNVTALYELTLAGSGAERIEPLRYVRAPDLAQPSTSSELAYLRLRYKLPGEERSRLLEQPLNAAQLQGSLESSSEGMRFAAAVAGFGQLLRGDDYSGEFGYKEVAGLVAGARGQDPYGYRGEFLQLVHTARALAQPLSTAPNTGTRQ</sequence>
<accession>A0A3P3VM14</accession>
<evidence type="ECO:0000256" key="1">
    <source>
        <dbReference type="SAM" id="MobiDB-lite"/>
    </source>
</evidence>
<dbReference type="PROSITE" id="PS51257">
    <property type="entry name" value="PROKAR_LIPOPROTEIN"/>
    <property type="match status" value="1"/>
</dbReference>
<dbReference type="SMART" id="SM00327">
    <property type="entry name" value="VWA"/>
    <property type="match status" value="1"/>
</dbReference>
<dbReference type="Proteomes" id="UP000280792">
    <property type="component" value="Unassembled WGS sequence"/>
</dbReference>
<proteinExistence type="predicted"/>
<gene>
    <name evidence="3" type="ORF">D0544_01240</name>
</gene>
<keyword evidence="4" id="KW-1185">Reference proteome</keyword>
<organism evidence="3 4">
    <name type="scientific">Aestuariirhabdus litorea</name>
    <dbReference type="NCBI Taxonomy" id="2528527"/>
    <lineage>
        <taxon>Bacteria</taxon>
        <taxon>Pseudomonadati</taxon>
        <taxon>Pseudomonadota</taxon>
        <taxon>Gammaproteobacteria</taxon>
        <taxon>Oceanospirillales</taxon>
        <taxon>Aestuariirhabdaceae</taxon>
        <taxon>Aestuariirhabdus</taxon>
    </lineage>
</organism>
<dbReference type="CDD" id="cd01465">
    <property type="entry name" value="vWA_subgroup"/>
    <property type="match status" value="1"/>
</dbReference>
<dbReference type="InterPro" id="IPR022156">
    <property type="entry name" value="Uncharacterised_YfbK_N"/>
</dbReference>
<dbReference type="Pfam" id="PF12034">
    <property type="entry name" value="YfbK_C"/>
    <property type="match status" value="1"/>
</dbReference>
<dbReference type="PANTHER" id="PTHR10579:SF43">
    <property type="entry name" value="ZINC FINGER (C3HC4-TYPE RING FINGER) FAMILY PROTEIN"/>
    <property type="match status" value="1"/>
</dbReference>
<dbReference type="AlphaFoldDB" id="A0A3P3VM14"/>
<dbReference type="RefSeq" id="WP_125014068.1">
    <property type="nucleotide sequence ID" value="NZ_QWEZ01000001.1"/>
</dbReference>
<evidence type="ECO:0000313" key="4">
    <source>
        <dbReference type="Proteomes" id="UP000280792"/>
    </source>
</evidence>
<protein>
    <submittedName>
        <fullName evidence="3">VWA domain-containing protein</fullName>
    </submittedName>
</protein>
<feature type="compositionally biased region" description="Low complexity" evidence="1">
    <location>
        <begin position="35"/>
        <end position="48"/>
    </location>
</feature>
<dbReference type="Pfam" id="PF00092">
    <property type="entry name" value="VWA"/>
    <property type="match status" value="1"/>
</dbReference>
<dbReference type="InterPro" id="IPR002035">
    <property type="entry name" value="VWF_A"/>
</dbReference>
<reference evidence="3 4" key="1">
    <citation type="submission" date="2018-08" db="EMBL/GenBank/DDBJ databases">
        <authorList>
            <person name="Khan S.A."/>
        </authorList>
    </citation>
    <scope>NUCLEOTIDE SEQUENCE [LARGE SCALE GENOMIC DNA]</scope>
    <source>
        <strain evidence="3 4">GTF-13</strain>
    </source>
</reference>
<dbReference type="PROSITE" id="PS50234">
    <property type="entry name" value="VWFA"/>
    <property type="match status" value="1"/>
</dbReference>
<dbReference type="EMBL" id="QWEZ01000001">
    <property type="protein sequence ID" value="RRJ83775.1"/>
    <property type="molecule type" value="Genomic_DNA"/>
</dbReference>
<feature type="region of interest" description="Disordered" evidence="1">
    <location>
        <begin position="35"/>
        <end position="86"/>
    </location>
</feature>
<dbReference type="InterPro" id="IPR021908">
    <property type="entry name" value="YfbK_C"/>
</dbReference>
<dbReference type="Pfam" id="PF12450">
    <property type="entry name" value="vWF_A"/>
    <property type="match status" value="1"/>
</dbReference>
<dbReference type="SUPFAM" id="SSF53300">
    <property type="entry name" value="vWA-like"/>
    <property type="match status" value="1"/>
</dbReference>
<dbReference type="PANTHER" id="PTHR10579">
    <property type="entry name" value="CALCIUM-ACTIVATED CHLORIDE CHANNEL REGULATOR"/>
    <property type="match status" value="1"/>
</dbReference>
<evidence type="ECO:0000313" key="3">
    <source>
        <dbReference type="EMBL" id="RRJ83775.1"/>
    </source>
</evidence>
<feature type="domain" description="VWFA" evidence="2">
    <location>
        <begin position="247"/>
        <end position="432"/>
    </location>
</feature>
<comment type="caution">
    <text evidence="3">The sequence shown here is derived from an EMBL/GenBank/DDBJ whole genome shotgun (WGS) entry which is preliminary data.</text>
</comment>
<dbReference type="InterPro" id="IPR051266">
    <property type="entry name" value="CLCR"/>
</dbReference>
<reference evidence="3 4" key="2">
    <citation type="submission" date="2018-12" db="EMBL/GenBank/DDBJ databases">
        <title>Simiduia agarivorans gen. nov., sp. nov., a marine, agarolytic bacterium isolated from shallow coastal water from Keelung, Taiwan.</title>
        <authorList>
            <person name="Shieh W.Y."/>
        </authorList>
    </citation>
    <scope>NUCLEOTIDE SEQUENCE [LARGE SCALE GENOMIC DNA]</scope>
    <source>
        <strain evidence="3 4">GTF-13</strain>
    </source>
</reference>
<dbReference type="InterPro" id="IPR036465">
    <property type="entry name" value="vWFA_dom_sf"/>
</dbReference>
<evidence type="ECO:0000259" key="2">
    <source>
        <dbReference type="PROSITE" id="PS50234"/>
    </source>
</evidence>
<dbReference type="Gene3D" id="3.40.50.410">
    <property type="entry name" value="von Willebrand factor, type A domain"/>
    <property type="match status" value="1"/>
</dbReference>
<name>A0A3P3VM14_9GAMM</name>